<organism evidence="3 4">
    <name type="scientific">Coemansia erecta</name>
    <dbReference type="NCBI Taxonomy" id="147472"/>
    <lineage>
        <taxon>Eukaryota</taxon>
        <taxon>Fungi</taxon>
        <taxon>Fungi incertae sedis</taxon>
        <taxon>Zoopagomycota</taxon>
        <taxon>Kickxellomycotina</taxon>
        <taxon>Kickxellomycetes</taxon>
        <taxon>Kickxellales</taxon>
        <taxon>Kickxellaceae</taxon>
        <taxon>Coemansia</taxon>
    </lineage>
</organism>
<dbReference type="Proteomes" id="UP001149813">
    <property type="component" value="Unassembled WGS sequence"/>
</dbReference>
<accession>A0A9W7XX80</accession>
<reference evidence="3" key="1">
    <citation type="submission" date="2022-07" db="EMBL/GenBank/DDBJ databases">
        <title>Phylogenomic reconstructions and comparative analyses of Kickxellomycotina fungi.</title>
        <authorList>
            <person name="Reynolds N.K."/>
            <person name="Stajich J.E."/>
            <person name="Barry K."/>
            <person name="Grigoriev I.V."/>
            <person name="Crous P."/>
            <person name="Smith M.E."/>
        </authorList>
    </citation>
    <scope>NUCLEOTIDE SEQUENCE</scope>
    <source>
        <strain evidence="3">NBRC 32514</strain>
    </source>
</reference>
<comment type="caution">
    <text evidence="3">The sequence shown here is derived from an EMBL/GenBank/DDBJ whole genome shotgun (WGS) entry which is preliminary data.</text>
</comment>
<proteinExistence type="predicted"/>
<evidence type="ECO:0000256" key="1">
    <source>
        <dbReference type="SAM" id="MobiDB-lite"/>
    </source>
</evidence>
<feature type="transmembrane region" description="Helical" evidence="2">
    <location>
        <begin position="188"/>
        <end position="207"/>
    </location>
</feature>
<keyword evidence="2" id="KW-1133">Transmembrane helix</keyword>
<dbReference type="OrthoDB" id="5583434at2759"/>
<feature type="transmembrane region" description="Helical" evidence="2">
    <location>
        <begin position="248"/>
        <end position="266"/>
    </location>
</feature>
<keyword evidence="4" id="KW-1185">Reference proteome</keyword>
<name>A0A9W7XX80_9FUNG</name>
<protein>
    <submittedName>
        <fullName evidence="3">Uncharacterized protein</fullName>
    </submittedName>
</protein>
<dbReference type="EMBL" id="JANBOJ010000101">
    <property type="protein sequence ID" value="KAJ1722654.1"/>
    <property type="molecule type" value="Genomic_DNA"/>
</dbReference>
<evidence type="ECO:0000256" key="2">
    <source>
        <dbReference type="SAM" id="Phobius"/>
    </source>
</evidence>
<feature type="region of interest" description="Disordered" evidence="1">
    <location>
        <begin position="1"/>
        <end position="129"/>
    </location>
</feature>
<evidence type="ECO:0000313" key="4">
    <source>
        <dbReference type="Proteomes" id="UP001149813"/>
    </source>
</evidence>
<keyword evidence="2" id="KW-0812">Transmembrane</keyword>
<feature type="compositionally biased region" description="Basic and acidic residues" evidence="1">
    <location>
        <begin position="26"/>
        <end position="38"/>
    </location>
</feature>
<sequence length="332" mass="34959">MSDSSGASLPAGGTESEVQRRRRLRQERILNRGGDRLSKIKSTFSQAQEEAGQSELGVVGGHDIKPAAEPHIAGVSLDSLSAAASSPSPQPRRRAGNLARKARQEAEEARAAETAPYAGEKVASRGSRVRETVNTADINSDALHESVNAAIADPASESAILAAASGDVSDGAQDGGVFRARRFSAIGLSRAIVKLVPVLGVFVYGLMRESGYEHLLGETEDEVAAKWSGLLVSRPDGRREEWASGNFLLWYLLVLEVFICGAYFVLGDGSGSGSNGGRRRRFARSSVPAILTRIPGVPDWAFVALSAGGRVLDSLSVLLFLTAASITMSGAV</sequence>
<feature type="compositionally biased region" description="Basic and acidic residues" evidence="1">
    <location>
        <begin position="102"/>
        <end position="111"/>
    </location>
</feature>
<gene>
    <name evidence="3" type="ORF">LPJ53_002958</name>
</gene>
<dbReference type="AlphaFoldDB" id="A0A9W7XX80"/>
<evidence type="ECO:0000313" key="3">
    <source>
        <dbReference type="EMBL" id="KAJ1722654.1"/>
    </source>
</evidence>
<keyword evidence="2" id="KW-0472">Membrane</keyword>